<dbReference type="AlphaFoldDB" id="A0A067M5P9"/>
<dbReference type="InterPro" id="IPR048320">
    <property type="entry name" value="COG3_N"/>
</dbReference>
<dbReference type="OrthoDB" id="296793at2759"/>
<dbReference type="GO" id="GO:0006886">
    <property type="term" value="P:intracellular protein transport"/>
    <property type="evidence" value="ECO:0007669"/>
    <property type="project" value="InterPro"/>
</dbReference>
<evidence type="ECO:0000256" key="1">
    <source>
        <dbReference type="ARBA" id="ARBA00004395"/>
    </source>
</evidence>
<evidence type="ECO:0000256" key="4">
    <source>
        <dbReference type="ARBA" id="ARBA00022448"/>
    </source>
</evidence>
<evidence type="ECO:0000259" key="10">
    <source>
        <dbReference type="Pfam" id="PF04136"/>
    </source>
</evidence>
<dbReference type="STRING" id="930990.A0A067M5P9"/>
<dbReference type="GO" id="GO:0017119">
    <property type="term" value="C:Golgi transport complex"/>
    <property type="evidence" value="ECO:0007669"/>
    <property type="project" value="TreeGrafter"/>
</dbReference>
<keyword evidence="4" id="KW-0813">Transport</keyword>
<comment type="similarity">
    <text evidence="2">Belongs to the COG3 family.</text>
</comment>
<evidence type="ECO:0000259" key="11">
    <source>
        <dbReference type="Pfam" id="PF20671"/>
    </source>
</evidence>
<dbReference type="GO" id="GO:0005801">
    <property type="term" value="C:cis-Golgi network"/>
    <property type="evidence" value="ECO:0007669"/>
    <property type="project" value="InterPro"/>
</dbReference>
<dbReference type="Pfam" id="PF04136">
    <property type="entry name" value="COG3_N"/>
    <property type="match status" value="1"/>
</dbReference>
<accession>A0A067M5P9</accession>
<name>A0A067M5P9_BOTB1</name>
<feature type="domain" description="Conserved oligomeric Golgi complex subunit 3 N-terminal" evidence="10">
    <location>
        <begin position="133"/>
        <end position="277"/>
    </location>
</feature>
<evidence type="ECO:0000256" key="9">
    <source>
        <dbReference type="SAM" id="MobiDB-lite"/>
    </source>
</evidence>
<sequence>MSSARPQPRRGTPLAPSPHPKPALSVDQWEAKTPLTDLQVRSIGGLKDACARRPIPLKFQREVDTSRPGTPSKLVPSRSGTPKLGAVSSQPGVNPLHPLHPTQPISTPQQFHDWFALIERSMSHAQDTHFRAHLSSVGTHLARCDTLLERVTEVEDDVVAMRQDWEEVEEGGRSLQGACERLLEERDRLIEFTDAIAARLDYFTDLEHAIRMLNHPGETLVLQPDFLPMVDRIDACIEYLQTHRHFREAEIYLLRFQQCMTRAMTLIKIYFVSTLRNISSDAQRRLAEKDISQTAQTHLLYSKFRSVSSSLAPLLAELEHRALSHPEELSALLGECHASYLAARKSLVVGTLVEEIRLLEPIRSDLVELTRAGCGYLRQLCSDEFSLYKRFFNSGEDKLYRYLEGLCDYLYDDLRPRILHEPQLTVLCEVCTVLQALMVLDVSALSPSNSGSDSDSEYASTAIEIARSSKPLERLHVAQLLQMVLQDAQTRLFFRAQAVVQSEIQYYAPKTDDLDYPAKLTEKRVSDNASDHDGDDDADEYETAQFLPPLKNKELWYPPLQKTHWILSQLHDFVQPAIFEDMAHEAISLCCQSLVTASELLSTRASASDAHLFLVRHLLVLKEIAAGLSIDEVQQKDKAAVHGSVIDTLGSLLRSTTSYFNPSSIIGGLASLGMPRAAANIADARMKIDHELKRVCEELIAQCADAATAPLRKVQSPPSSAPPNASTPQSQGQITGVAEAYNEFVSICVKEVEAWIARLRLYLEDEKTVSVLLPPMQSTIVDEYATFQDFVRQLEDQEGLPVMMSGPDLWSMLRRAG</sequence>
<feature type="domain" description="Conserved oligomeric Golgi complex subunit 3 C-terminal" evidence="11">
    <location>
        <begin position="298"/>
        <end position="636"/>
    </location>
</feature>
<evidence type="ECO:0000313" key="12">
    <source>
        <dbReference type="EMBL" id="KDQ07202.1"/>
    </source>
</evidence>
<protein>
    <recommendedName>
        <fullName evidence="3">Conserved oligomeric Golgi complex subunit 3</fullName>
    </recommendedName>
    <alternativeName>
        <fullName evidence="8">Component of oligomeric Golgi complex 3</fullName>
    </alternativeName>
</protein>
<dbReference type="GO" id="GO:0007030">
    <property type="term" value="P:Golgi organization"/>
    <property type="evidence" value="ECO:0007669"/>
    <property type="project" value="TreeGrafter"/>
</dbReference>
<keyword evidence="13" id="KW-1185">Reference proteome</keyword>
<evidence type="ECO:0000256" key="3">
    <source>
        <dbReference type="ARBA" id="ARBA00020976"/>
    </source>
</evidence>
<feature type="region of interest" description="Disordered" evidence="9">
    <location>
        <begin position="58"/>
        <end position="89"/>
    </location>
</feature>
<dbReference type="InterPro" id="IPR007265">
    <property type="entry name" value="COG_su3"/>
</dbReference>
<evidence type="ECO:0000256" key="2">
    <source>
        <dbReference type="ARBA" id="ARBA00009936"/>
    </source>
</evidence>
<evidence type="ECO:0000256" key="7">
    <source>
        <dbReference type="ARBA" id="ARBA00023136"/>
    </source>
</evidence>
<evidence type="ECO:0000256" key="8">
    <source>
        <dbReference type="ARBA" id="ARBA00031339"/>
    </source>
</evidence>
<dbReference type="InterPro" id="IPR048685">
    <property type="entry name" value="COG3_C"/>
</dbReference>
<gene>
    <name evidence="12" type="ORF">BOTBODRAFT_39036</name>
</gene>
<dbReference type="InParanoid" id="A0A067M5P9"/>
<keyword evidence="6" id="KW-0333">Golgi apparatus</keyword>
<dbReference type="GO" id="GO:0006891">
    <property type="term" value="P:intra-Golgi vesicle-mediated transport"/>
    <property type="evidence" value="ECO:0007669"/>
    <property type="project" value="TreeGrafter"/>
</dbReference>
<proteinExistence type="inferred from homology"/>
<dbReference type="Pfam" id="PF20671">
    <property type="entry name" value="COG3_C"/>
    <property type="match status" value="1"/>
</dbReference>
<dbReference type="GO" id="GO:0000139">
    <property type="term" value="C:Golgi membrane"/>
    <property type="evidence" value="ECO:0007669"/>
    <property type="project" value="UniProtKB-SubCell"/>
</dbReference>
<feature type="region of interest" description="Disordered" evidence="9">
    <location>
        <begin position="711"/>
        <end position="732"/>
    </location>
</feature>
<reference evidence="13" key="1">
    <citation type="journal article" date="2014" name="Proc. Natl. Acad. Sci. U.S.A.">
        <title>Extensive sampling of basidiomycete genomes demonstrates inadequacy of the white-rot/brown-rot paradigm for wood decay fungi.</title>
        <authorList>
            <person name="Riley R."/>
            <person name="Salamov A.A."/>
            <person name="Brown D.W."/>
            <person name="Nagy L.G."/>
            <person name="Floudas D."/>
            <person name="Held B.W."/>
            <person name="Levasseur A."/>
            <person name="Lombard V."/>
            <person name="Morin E."/>
            <person name="Otillar R."/>
            <person name="Lindquist E.A."/>
            <person name="Sun H."/>
            <person name="LaButti K.M."/>
            <person name="Schmutz J."/>
            <person name="Jabbour D."/>
            <person name="Luo H."/>
            <person name="Baker S.E."/>
            <person name="Pisabarro A.G."/>
            <person name="Walton J.D."/>
            <person name="Blanchette R.A."/>
            <person name="Henrissat B."/>
            <person name="Martin F."/>
            <person name="Cullen D."/>
            <person name="Hibbett D.S."/>
            <person name="Grigoriev I.V."/>
        </authorList>
    </citation>
    <scope>NUCLEOTIDE SEQUENCE [LARGE SCALE GENOMIC DNA]</scope>
    <source>
        <strain evidence="13">FD-172 SS1</strain>
    </source>
</reference>
<dbReference type="PANTHER" id="PTHR13302">
    <property type="entry name" value="CONSERVED OLIGOMERIC GOLGI COMPLEX COMPONENT 3"/>
    <property type="match status" value="1"/>
</dbReference>
<feature type="region of interest" description="Disordered" evidence="9">
    <location>
        <begin position="1"/>
        <end position="33"/>
    </location>
</feature>
<feature type="compositionally biased region" description="Low complexity" evidence="9">
    <location>
        <begin position="715"/>
        <end position="731"/>
    </location>
</feature>
<dbReference type="EMBL" id="KL198113">
    <property type="protein sequence ID" value="KDQ07202.1"/>
    <property type="molecule type" value="Genomic_DNA"/>
</dbReference>
<keyword evidence="7" id="KW-0472">Membrane</keyword>
<keyword evidence="5" id="KW-0653">Protein transport</keyword>
<dbReference type="Proteomes" id="UP000027195">
    <property type="component" value="Unassembled WGS sequence"/>
</dbReference>
<evidence type="ECO:0000256" key="5">
    <source>
        <dbReference type="ARBA" id="ARBA00022927"/>
    </source>
</evidence>
<dbReference type="HOGENOM" id="CLU_011639_1_0_1"/>
<evidence type="ECO:0000313" key="13">
    <source>
        <dbReference type="Proteomes" id="UP000027195"/>
    </source>
</evidence>
<organism evidence="12 13">
    <name type="scientific">Botryobasidium botryosum (strain FD-172 SS1)</name>
    <dbReference type="NCBI Taxonomy" id="930990"/>
    <lineage>
        <taxon>Eukaryota</taxon>
        <taxon>Fungi</taxon>
        <taxon>Dikarya</taxon>
        <taxon>Basidiomycota</taxon>
        <taxon>Agaricomycotina</taxon>
        <taxon>Agaricomycetes</taxon>
        <taxon>Cantharellales</taxon>
        <taxon>Botryobasidiaceae</taxon>
        <taxon>Botryobasidium</taxon>
    </lineage>
</organism>
<dbReference type="PANTHER" id="PTHR13302:SF8">
    <property type="entry name" value="CONSERVED OLIGOMERIC GOLGI COMPLEX SUBUNIT 3"/>
    <property type="match status" value="1"/>
</dbReference>
<dbReference type="FunCoup" id="A0A067M5P9">
    <property type="interactions" value="632"/>
</dbReference>
<evidence type="ECO:0000256" key="6">
    <source>
        <dbReference type="ARBA" id="ARBA00023034"/>
    </source>
</evidence>
<comment type="subcellular location">
    <subcellularLocation>
        <location evidence="1">Golgi apparatus membrane</location>
        <topology evidence="1">Peripheral membrane protein</topology>
    </subcellularLocation>
</comment>